<dbReference type="NCBIfam" id="TIGR01297">
    <property type="entry name" value="CDF"/>
    <property type="match status" value="1"/>
</dbReference>
<evidence type="ECO:0000313" key="8">
    <source>
        <dbReference type="EMBL" id="TSJ36410.1"/>
    </source>
</evidence>
<comment type="subcellular location">
    <subcellularLocation>
        <location evidence="1">Membrane</location>
        <topology evidence="1">Multi-pass membrane protein</topology>
    </subcellularLocation>
</comment>
<keyword evidence="5 6" id="KW-0472">Membrane</keyword>
<protein>
    <submittedName>
        <fullName evidence="8">Cation transporter</fullName>
    </submittedName>
</protein>
<evidence type="ECO:0000256" key="5">
    <source>
        <dbReference type="ARBA" id="ARBA00023136"/>
    </source>
</evidence>
<comment type="caution">
    <text evidence="8">The sequence shown here is derived from an EMBL/GenBank/DDBJ whole genome shotgun (WGS) entry which is preliminary data.</text>
</comment>
<keyword evidence="4 6" id="KW-1133">Transmembrane helix</keyword>
<dbReference type="GO" id="GO:0006829">
    <property type="term" value="P:zinc ion transport"/>
    <property type="evidence" value="ECO:0007669"/>
    <property type="project" value="InterPro"/>
</dbReference>
<dbReference type="InterPro" id="IPR058533">
    <property type="entry name" value="Cation_efflux_TM"/>
</dbReference>
<dbReference type="OrthoDB" id="9806522at2"/>
<accession>A0A556M936</accession>
<feature type="transmembrane region" description="Helical" evidence="6">
    <location>
        <begin position="34"/>
        <end position="53"/>
    </location>
</feature>
<dbReference type="PANTHER" id="PTHR13414:SF9">
    <property type="entry name" value="PROTON-COUPLED ZINC ANTIPORTER SLC30A9, MITOCHONDRIAL"/>
    <property type="match status" value="1"/>
</dbReference>
<keyword evidence="2" id="KW-0813">Transport</keyword>
<proteinExistence type="predicted"/>
<feature type="transmembrane region" description="Helical" evidence="6">
    <location>
        <begin position="7"/>
        <end position="28"/>
    </location>
</feature>
<gene>
    <name evidence="8" type="ORF">FO440_23195</name>
</gene>
<dbReference type="InterPro" id="IPR036837">
    <property type="entry name" value="Cation_efflux_CTD_sf"/>
</dbReference>
<evidence type="ECO:0000256" key="2">
    <source>
        <dbReference type="ARBA" id="ARBA00022448"/>
    </source>
</evidence>
<feature type="domain" description="Cation efflux protein transmembrane" evidence="7">
    <location>
        <begin position="9"/>
        <end position="216"/>
    </location>
</feature>
<evidence type="ECO:0000256" key="6">
    <source>
        <dbReference type="SAM" id="Phobius"/>
    </source>
</evidence>
<evidence type="ECO:0000259" key="7">
    <source>
        <dbReference type="Pfam" id="PF01545"/>
    </source>
</evidence>
<feature type="transmembrane region" description="Helical" evidence="6">
    <location>
        <begin position="187"/>
        <end position="208"/>
    </location>
</feature>
<name>A0A556M936_9SPHI</name>
<dbReference type="EMBL" id="VLPK01000007">
    <property type="protein sequence ID" value="TSJ36410.1"/>
    <property type="molecule type" value="Genomic_DNA"/>
</dbReference>
<organism evidence="8 9">
    <name type="scientific">Mucilaginibacter corticis</name>
    <dbReference type="NCBI Taxonomy" id="2597670"/>
    <lineage>
        <taxon>Bacteria</taxon>
        <taxon>Pseudomonadati</taxon>
        <taxon>Bacteroidota</taxon>
        <taxon>Sphingobacteriia</taxon>
        <taxon>Sphingobacteriales</taxon>
        <taxon>Sphingobacteriaceae</taxon>
        <taxon>Mucilaginibacter</taxon>
    </lineage>
</organism>
<keyword evidence="9" id="KW-1185">Reference proteome</keyword>
<reference evidence="8 9" key="1">
    <citation type="submission" date="2019-07" db="EMBL/GenBank/DDBJ databases">
        <authorList>
            <person name="Huq M.A."/>
        </authorList>
    </citation>
    <scope>NUCLEOTIDE SEQUENCE [LARGE SCALE GENOMIC DNA]</scope>
    <source>
        <strain evidence="8 9">MAH-19</strain>
    </source>
</reference>
<sequence>MSAENKSIYAALLANLMIAVIKFIAGAISHSAAMIAEGIHSVVDTINQMLLLMGLRLSKQKPDKHHPLGYGKELYFWSFVVSILIFGLGGGISLYQGVTHILHPVEAGDPNWSYIVLALSLVFEGTSLIIAALEFNKLREGQSWWGAFINSKDPSTFLVLFEDSAAVAGLVIVAVCLFLNHLLNAPYLDGVASLLVGLILIVISLILARESRSLLMGEGIQDKTKKRIRQIVEEDKDVISLMHLMSTYQSPDEILMMLIVAFKPGLVTAEITQATDRLREEIKLEFKRIRFLIIQPDVYLDKIDANVQAYI</sequence>
<dbReference type="Gene3D" id="1.20.1510.10">
    <property type="entry name" value="Cation efflux protein transmembrane domain"/>
    <property type="match status" value="1"/>
</dbReference>
<dbReference type="InterPro" id="IPR002524">
    <property type="entry name" value="Cation_efflux"/>
</dbReference>
<dbReference type="InterPro" id="IPR040177">
    <property type="entry name" value="SLC30A9"/>
</dbReference>
<feature type="transmembrane region" description="Helical" evidence="6">
    <location>
        <begin position="156"/>
        <end position="181"/>
    </location>
</feature>
<dbReference type="Pfam" id="PF01545">
    <property type="entry name" value="Cation_efflux"/>
    <property type="match status" value="1"/>
</dbReference>
<dbReference type="PANTHER" id="PTHR13414">
    <property type="entry name" value="HUEL-CATION TRANSPORTER"/>
    <property type="match status" value="1"/>
</dbReference>
<feature type="transmembrane region" description="Helical" evidence="6">
    <location>
        <begin position="114"/>
        <end position="135"/>
    </location>
</feature>
<dbReference type="RefSeq" id="WP_144250701.1">
    <property type="nucleotide sequence ID" value="NZ_VLPK01000007.1"/>
</dbReference>
<dbReference type="Gene3D" id="3.30.70.1350">
    <property type="entry name" value="Cation efflux protein, cytoplasmic domain"/>
    <property type="match status" value="1"/>
</dbReference>
<dbReference type="Proteomes" id="UP000318733">
    <property type="component" value="Unassembled WGS sequence"/>
</dbReference>
<evidence type="ECO:0000256" key="1">
    <source>
        <dbReference type="ARBA" id="ARBA00004141"/>
    </source>
</evidence>
<dbReference type="GO" id="GO:0016020">
    <property type="term" value="C:membrane"/>
    <property type="evidence" value="ECO:0007669"/>
    <property type="project" value="UniProtKB-SubCell"/>
</dbReference>
<dbReference type="AlphaFoldDB" id="A0A556M936"/>
<evidence type="ECO:0000313" key="9">
    <source>
        <dbReference type="Proteomes" id="UP000318733"/>
    </source>
</evidence>
<evidence type="ECO:0000256" key="4">
    <source>
        <dbReference type="ARBA" id="ARBA00022989"/>
    </source>
</evidence>
<keyword evidence="3 6" id="KW-0812">Transmembrane</keyword>
<evidence type="ECO:0000256" key="3">
    <source>
        <dbReference type="ARBA" id="ARBA00022692"/>
    </source>
</evidence>
<dbReference type="InterPro" id="IPR027469">
    <property type="entry name" value="Cation_efflux_TMD_sf"/>
</dbReference>
<dbReference type="GO" id="GO:0008324">
    <property type="term" value="F:monoatomic cation transmembrane transporter activity"/>
    <property type="evidence" value="ECO:0007669"/>
    <property type="project" value="InterPro"/>
</dbReference>
<feature type="transmembrane region" description="Helical" evidence="6">
    <location>
        <begin position="74"/>
        <end position="94"/>
    </location>
</feature>
<dbReference type="SUPFAM" id="SSF161111">
    <property type="entry name" value="Cation efflux protein transmembrane domain-like"/>
    <property type="match status" value="1"/>
</dbReference>